<gene>
    <name evidence="15" type="ORF">g.11795</name>
</gene>
<dbReference type="FunFam" id="2.60.120.780:FF:000001">
    <property type="entry name" value="E3 SUMO-protein ligase PIAS2 isoform X1"/>
    <property type="match status" value="1"/>
</dbReference>
<dbReference type="EMBL" id="GEDC01024430">
    <property type="protein sequence ID" value="JAS12868.1"/>
    <property type="molecule type" value="Transcribed_RNA"/>
</dbReference>
<evidence type="ECO:0000259" key="14">
    <source>
        <dbReference type="PROSITE" id="PS51466"/>
    </source>
</evidence>
<dbReference type="Pfam" id="PF02891">
    <property type="entry name" value="zf-MIZ"/>
    <property type="match status" value="1"/>
</dbReference>
<evidence type="ECO:0000256" key="6">
    <source>
        <dbReference type="ARBA" id="ARBA00022771"/>
    </source>
</evidence>
<proteinExistence type="inferred from homology"/>
<feature type="domain" description="SAP" evidence="12">
    <location>
        <begin position="11"/>
        <end position="45"/>
    </location>
</feature>
<comment type="pathway">
    <text evidence="2">Protein modification; protein sumoylation.</text>
</comment>
<evidence type="ECO:0000256" key="11">
    <source>
        <dbReference type="SAM" id="MobiDB-lite"/>
    </source>
</evidence>
<keyword evidence="9" id="KW-0539">Nucleus</keyword>
<feature type="domain" description="SP-RING-type" evidence="13">
    <location>
        <begin position="345"/>
        <end position="426"/>
    </location>
</feature>
<evidence type="ECO:0000256" key="9">
    <source>
        <dbReference type="ARBA" id="ARBA00023242"/>
    </source>
</evidence>
<keyword evidence="4" id="KW-0808">Transferase</keyword>
<dbReference type="SUPFAM" id="SSF68906">
    <property type="entry name" value="SAP domain"/>
    <property type="match status" value="1"/>
</dbReference>
<evidence type="ECO:0000259" key="13">
    <source>
        <dbReference type="PROSITE" id="PS51044"/>
    </source>
</evidence>
<dbReference type="PANTHER" id="PTHR10782:SF94">
    <property type="entry name" value="SUPPRESSOR OF VARIEGATION 2-10, ISOFORM I"/>
    <property type="match status" value="1"/>
</dbReference>
<dbReference type="AlphaFoldDB" id="A0A1B6CHF7"/>
<name>A0A1B6CHF7_9HEMI</name>
<dbReference type="FunFam" id="1.10.720.30:FF:000001">
    <property type="entry name" value="E3 SUMO-protein ligase PIAS2 isoform 1"/>
    <property type="match status" value="1"/>
</dbReference>
<dbReference type="Gene3D" id="1.10.720.30">
    <property type="entry name" value="SAP domain"/>
    <property type="match status" value="1"/>
</dbReference>
<dbReference type="UniPathway" id="UPA00886"/>
<evidence type="ECO:0000256" key="1">
    <source>
        <dbReference type="ARBA" id="ARBA00004123"/>
    </source>
</evidence>
<evidence type="ECO:0000256" key="8">
    <source>
        <dbReference type="ARBA" id="ARBA00022833"/>
    </source>
</evidence>
<dbReference type="SMART" id="SM00513">
    <property type="entry name" value="SAP"/>
    <property type="match status" value="1"/>
</dbReference>
<evidence type="ECO:0000256" key="2">
    <source>
        <dbReference type="ARBA" id="ARBA00004718"/>
    </source>
</evidence>
<keyword evidence="5" id="KW-0479">Metal-binding</keyword>
<dbReference type="InterPro" id="IPR004181">
    <property type="entry name" value="Znf_MIZ"/>
</dbReference>
<dbReference type="GO" id="GO:0006357">
    <property type="term" value="P:regulation of transcription by RNA polymerase II"/>
    <property type="evidence" value="ECO:0007669"/>
    <property type="project" value="TreeGrafter"/>
</dbReference>
<dbReference type="GO" id="GO:0008270">
    <property type="term" value="F:zinc ion binding"/>
    <property type="evidence" value="ECO:0007669"/>
    <property type="project" value="UniProtKB-KW"/>
</dbReference>
<dbReference type="GO" id="GO:0005634">
    <property type="term" value="C:nucleus"/>
    <property type="evidence" value="ECO:0007669"/>
    <property type="project" value="UniProtKB-SubCell"/>
</dbReference>
<dbReference type="GO" id="GO:0061665">
    <property type="term" value="F:SUMO ligase activity"/>
    <property type="evidence" value="ECO:0007669"/>
    <property type="project" value="TreeGrafter"/>
</dbReference>
<feature type="domain" description="PINIT" evidence="14">
    <location>
        <begin position="148"/>
        <end position="313"/>
    </location>
</feature>
<dbReference type="InterPro" id="IPR003034">
    <property type="entry name" value="SAP_dom"/>
</dbReference>
<reference evidence="15" key="1">
    <citation type="submission" date="2015-12" db="EMBL/GenBank/DDBJ databases">
        <title>De novo transcriptome assembly of four potential Pierce s Disease insect vectors from Arizona vineyards.</title>
        <authorList>
            <person name="Tassone E.E."/>
        </authorList>
    </citation>
    <scope>NUCLEOTIDE SEQUENCE</scope>
</reference>
<evidence type="ECO:0000313" key="15">
    <source>
        <dbReference type="EMBL" id="JAS12868.1"/>
    </source>
</evidence>
<accession>A0A1B6CHF7</accession>
<dbReference type="Gene3D" id="2.60.120.780">
    <property type="entry name" value="PINIT domain"/>
    <property type="match status" value="1"/>
</dbReference>
<evidence type="ECO:0008006" key="16">
    <source>
        <dbReference type="Google" id="ProtNLM"/>
    </source>
</evidence>
<evidence type="ECO:0000259" key="12">
    <source>
        <dbReference type="PROSITE" id="PS50800"/>
    </source>
</evidence>
<evidence type="ECO:0000256" key="7">
    <source>
        <dbReference type="ARBA" id="ARBA00022786"/>
    </source>
</evidence>
<keyword evidence="8" id="KW-0862">Zinc</keyword>
<dbReference type="Gene3D" id="3.30.40.10">
    <property type="entry name" value="Zinc/RING finger domain, C3HC4 (zinc finger)"/>
    <property type="match status" value="1"/>
</dbReference>
<dbReference type="GO" id="GO:0097240">
    <property type="term" value="P:chromosome attachment to the nuclear envelope"/>
    <property type="evidence" value="ECO:0007669"/>
    <property type="project" value="UniProtKB-ARBA"/>
</dbReference>
<evidence type="ECO:0000256" key="4">
    <source>
        <dbReference type="ARBA" id="ARBA00022679"/>
    </source>
</evidence>
<dbReference type="InterPro" id="IPR013083">
    <property type="entry name" value="Znf_RING/FYVE/PHD"/>
</dbReference>
<comment type="similarity">
    <text evidence="3">Belongs to the PIAS family.</text>
</comment>
<dbReference type="FunFam" id="3.30.40.10:FF:000247">
    <property type="entry name" value="Uncharacterized protein, isoform B"/>
    <property type="match status" value="1"/>
</dbReference>
<protein>
    <recommendedName>
        <fullName evidence="16">Protein inhibitor of activated STAT</fullName>
    </recommendedName>
</protein>
<dbReference type="GO" id="GO:0016925">
    <property type="term" value="P:protein sumoylation"/>
    <property type="evidence" value="ECO:0007669"/>
    <property type="project" value="UniProtKB-UniPathway"/>
</dbReference>
<dbReference type="InterPro" id="IPR036361">
    <property type="entry name" value="SAP_dom_sf"/>
</dbReference>
<comment type="subcellular location">
    <subcellularLocation>
        <location evidence="1">Nucleus</location>
    </subcellularLocation>
</comment>
<keyword evidence="7" id="KW-0833">Ubl conjugation pathway</keyword>
<dbReference type="InterPro" id="IPR038654">
    <property type="entry name" value="PINIT_sf"/>
</dbReference>
<evidence type="ECO:0000256" key="5">
    <source>
        <dbReference type="ARBA" id="ARBA00022723"/>
    </source>
</evidence>
<evidence type="ECO:0000256" key="3">
    <source>
        <dbReference type="ARBA" id="ARBA00005383"/>
    </source>
</evidence>
<sequence>MAGTEELRTMVMTFRVSELTMLLEYAGRSKSGRKTELQNRALELLRLKSTPVQMKIRELYKSIQQGITNAPQAESNSTSINSSYNNTNPVMNQQPSMPINYNANPTEYSQYQHSMRNNLPYPTPGPPGHMISNNMPYHYQQQVVGPAPPMSGMYPVHPDVKLKSLPFYELKGELLKPSSLIHYGVNRTQEQMFVFHLTPQQANDITMNRDTGPGSKSDYLIQVQMRFCLLETSCEQEDCFPPCITVKINNKTCPLPNPIPTNKPGVEPKRPPRPLNITPLVRLSPTVTNHISVSWASEYGRGYVVAVNLVKRLTSWQLLNKLKAKGVRNSDFTTGLIKEKLAEDADNEIATTSLRVSLMCPLGKVRMTTPCRPTTCSHLQCFDASSFLQMNERKPTWICPVCDKPALFDNLIIDGYFQDVLQCGRLSTDHNEIQLNQDGSWSTLAIKKESKTIPTTQVSQPDELSIVVDCDEPVIVPVEEKEKSTSVPTKKAIVVDLTLSDSDDDDRPNAATTPSISKKEEIFVQSDSNSNISTAGQSSASSRFLASPNIITLDSPSPPSTPPISAQETPLRTYPSYTLSAPPFFDLDLDSSNFIKSIDTFNDILK</sequence>
<evidence type="ECO:0000256" key="10">
    <source>
        <dbReference type="PROSITE-ProRule" id="PRU00452"/>
    </source>
</evidence>
<keyword evidence="6 10" id="KW-0863">Zinc-finger</keyword>
<dbReference type="Pfam" id="PF14324">
    <property type="entry name" value="PINIT"/>
    <property type="match status" value="1"/>
</dbReference>
<dbReference type="InterPro" id="IPR023321">
    <property type="entry name" value="PINIT"/>
</dbReference>
<organism evidence="15">
    <name type="scientific">Clastoptera arizonana</name>
    <name type="common">Arizona spittle bug</name>
    <dbReference type="NCBI Taxonomy" id="38151"/>
    <lineage>
        <taxon>Eukaryota</taxon>
        <taxon>Metazoa</taxon>
        <taxon>Ecdysozoa</taxon>
        <taxon>Arthropoda</taxon>
        <taxon>Hexapoda</taxon>
        <taxon>Insecta</taxon>
        <taxon>Pterygota</taxon>
        <taxon>Neoptera</taxon>
        <taxon>Paraneoptera</taxon>
        <taxon>Hemiptera</taxon>
        <taxon>Auchenorrhyncha</taxon>
        <taxon>Cercopoidea</taxon>
        <taxon>Clastopteridae</taxon>
        <taxon>Clastoptera</taxon>
    </lineage>
</organism>
<feature type="region of interest" description="Disordered" evidence="11">
    <location>
        <begin position="549"/>
        <end position="570"/>
    </location>
</feature>
<dbReference type="CDD" id="cd16790">
    <property type="entry name" value="SP-RING_PIAS"/>
    <property type="match status" value="1"/>
</dbReference>
<dbReference type="GO" id="GO:0000785">
    <property type="term" value="C:chromatin"/>
    <property type="evidence" value="ECO:0007669"/>
    <property type="project" value="TreeGrafter"/>
</dbReference>
<dbReference type="PROSITE" id="PS51466">
    <property type="entry name" value="PINIT"/>
    <property type="match status" value="1"/>
</dbReference>
<dbReference type="PANTHER" id="PTHR10782">
    <property type="entry name" value="ZINC FINGER MIZ DOMAIN-CONTAINING PROTEIN"/>
    <property type="match status" value="1"/>
</dbReference>
<dbReference type="GO" id="GO:0003712">
    <property type="term" value="F:transcription coregulator activity"/>
    <property type="evidence" value="ECO:0007669"/>
    <property type="project" value="TreeGrafter"/>
</dbReference>
<dbReference type="PROSITE" id="PS51044">
    <property type="entry name" value="ZF_SP_RING"/>
    <property type="match status" value="1"/>
</dbReference>
<dbReference type="PROSITE" id="PS50800">
    <property type="entry name" value="SAP"/>
    <property type="match status" value="1"/>
</dbReference>